<reference evidence="1" key="1">
    <citation type="submission" date="2022-07" db="EMBL/GenBank/DDBJ databases">
        <title>Marinobacter iranensis a new bacterium isolate from a hipersaline lake in Iran.</title>
        <authorList>
            <person name="Mohammad A.M.A."/>
            <person name="Cristina S.-P."/>
            <person name="Antonio V."/>
        </authorList>
    </citation>
    <scope>NUCLEOTIDE SEQUENCE</scope>
    <source>
        <strain evidence="1">71-i</strain>
    </source>
</reference>
<keyword evidence="2" id="KW-1185">Reference proteome</keyword>
<proteinExistence type="predicted"/>
<name>A0ABT5Y9M4_9GAMM</name>
<evidence type="ECO:0000313" key="2">
    <source>
        <dbReference type="Proteomes" id="UP001143391"/>
    </source>
</evidence>
<gene>
    <name evidence="1" type="ORF">NLU14_08570</name>
</gene>
<comment type="caution">
    <text evidence="1">The sequence shown here is derived from an EMBL/GenBank/DDBJ whole genome shotgun (WGS) entry which is preliminary data.</text>
</comment>
<dbReference type="InterPro" id="IPR056209">
    <property type="entry name" value="SU10_adaptor"/>
</dbReference>
<dbReference type="Pfam" id="PF24175">
    <property type="entry name" value="SU10_adaptor"/>
    <property type="match status" value="1"/>
</dbReference>
<evidence type="ECO:0000313" key="1">
    <source>
        <dbReference type="EMBL" id="MDF0750282.1"/>
    </source>
</evidence>
<accession>A0ABT5Y9M4</accession>
<dbReference type="RefSeq" id="WP_275705813.1">
    <property type="nucleotide sequence ID" value="NZ_JANCMW010000004.1"/>
</dbReference>
<organism evidence="1 2">
    <name type="scientific">Marinobacter iranensis</name>
    <dbReference type="NCBI Taxonomy" id="2962607"/>
    <lineage>
        <taxon>Bacteria</taxon>
        <taxon>Pseudomonadati</taxon>
        <taxon>Pseudomonadota</taxon>
        <taxon>Gammaproteobacteria</taxon>
        <taxon>Pseudomonadales</taxon>
        <taxon>Marinobacteraceae</taxon>
        <taxon>Marinobacter</taxon>
    </lineage>
</organism>
<dbReference type="EMBL" id="JANCMW010000004">
    <property type="protein sequence ID" value="MDF0750282.1"/>
    <property type="molecule type" value="Genomic_DNA"/>
</dbReference>
<protein>
    <submittedName>
        <fullName evidence="1">Uncharacterized protein</fullName>
    </submittedName>
</protein>
<dbReference type="Proteomes" id="UP001143391">
    <property type="component" value="Unassembled WGS sequence"/>
</dbReference>
<sequence>MTTAGEICTRAARTLFDETNTRWSEPELLEYLSDAQREAVNLKPTAYSKSEAIPLQPGTLQALPAGAVALIDIGGNMGADGNTPGASITQVDRTILEAVRPGWRSSTPNISAKHYLYDDRDPTAFEVYPPQPDPAGHVQATFAAEPPVLAATGDTLALSAIYDTALYYLVLSRAYSKTSGTQDFNKAMGYQQIAHQLITGRKVTKQELHPEQVQERTKR</sequence>